<organism evidence="1">
    <name type="scientific">marine metagenome</name>
    <dbReference type="NCBI Taxonomy" id="408172"/>
    <lineage>
        <taxon>unclassified sequences</taxon>
        <taxon>metagenomes</taxon>
        <taxon>ecological metagenomes</taxon>
    </lineage>
</organism>
<protein>
    <submittedName>
        <fullName evidence="1">Uncharacterized protein</fullName>
    </submittedName>
</protein>
<accession>A0A381SXI0</accession>
<dbReference type="AlphaFoldDB" id="A0A381SXI0"/>
<proteinExistence type="predicted"/>
<sequence>MDDATLAEAVEVMTEVTKGNLIMHSIGGRH</sequence>
<gene>
    <name evidence="1" type="ORF">METZ01_LOCUS58907</name>
</gene>
<dbReference type="EMBL" id="UINC01003406">
    <property type="protein sequence ID" value="SVA06053.1"/>
    <property type="molecule type" value="Genomic_DNA"/>
</dbReference>
<reference evidence="1" key="1">
    <citation type="submission" date="2018-05" db="EMBL/GenBank/DDBJ databases">
        <authorList>
            <person name="Lanie J.A."/>
            <person name="Ng W.-L."/>
            <person name="Kazmierczak K.M."/>
            <person name="Andrzejewski T.M."/>
            <person name="Davidsen T.M."/>
            <person name="Wayne K.J."/>
            <person name="Tettelin H."/>
            <person name="Glass J.I."/>
            <person name="Rusch D."/>
            <person name="Podicherti R."/>
            <person name="Tsui H.-C.T."/>
            <person name="Winkler M.E."/>
        </authorList>
    </citation>
    <scope>NUCLEOTIDE SEQUENCE</scope>
</reference>
<name>A0A381SXI0_9ZZZZ</name>
<evidence type="ECO:0000313" key="1">
    <source>
        <dbReference type="EMBL" id="SVA06053.1"/>
    </source>
</evidence>